<reference evidence="2" key="1">
    <citation type="submission" date="2020-05" db="UniProtKB">
        <authorList>
            <consortium name="EnsemblMetazoa"/>
        </authorList>
    </citation>
    <scope>IDENTIFICATION</scope>
    <source>
        <strain evidence="2">FUMOZ</strain>
    </source>
</reference>
<sequence>MCFVVGLVRYCWEHFHFTSPSVRSYIGETLSHSEQRQSIRDFFFVSNEFHLKKKDFSKFLPSVIMKQNSTKPTTTATPSKAGNRPSMQHGQHHHQQTSVHPQQLQQPVAVTYHQQQHPYQAPSQQQPHHSHLQQQHQTGCIVLPSAAVHQQPQHTFLSQPSGQQVPLAPMYVGGTVMGQQTAQQAVPSGFSTSVQQPPVSYLQTVQHHQPAMSQVQQRPDYQPTVADFVAASAAPGGVSGAHQPYKQQPHRQQAQPMQSYQEAPTSSYPMHMQSSLHPEGPTTEAQRKLHDASRTTANAADTNRMQEPNVYEL</sequence>
<feature type="compositionally biased region" description="Low complexity" evidence="1">
    <location>
        <begin position="112"/>
        <end position="136"/>
    </location>
</feature>
<feature type="compositionally biased region" description="Low complexity" evidence="1">
    <location>
        <begin position="69"/>
        <end position="81"/>
    </location>
</feature>
<evidence type="ECO:0000313" key="2">
    <source>
        <dbReference type="EnsemblMetazoa" id="AFUN011933-PA"/>
    </source>
</evidence>
<feature type="compositionally biased region" description="Polar residues" evidence="1">
    <location>
        <begin position="259"/>
        <end position="276"/>
    </location>
</feature>
<feature type="compositionally biased region" description="Low complexity" evidence="1">
    <location>
        <begin position="234"/>
        <end position="258"/>
    </location>
</feature>
<feature type="region of interest" description="Disordered" evidence="1">
    <location>
        <begin position="69"/>
        <end position="136"/>
    </location>
</feature>
<accession>A0A182S050</accession>
<feature type="region of interest" description="Disordered" evidence="1">
    <location>
        <begin position="234"/>
        <end position="313"/>
    </location>
</feature>
<dbReference type="VEuPathDB" id="VectorBase:AFUN011933"/>
<proteinExistence type="predicted"/>
<dbReference type="AlphaFoldDB" id="A0A182S050"/>
<name>A0A182S050_ANOFN</name>
<feature type="compositionally biased region" description="Polar residues" evidence="1">
    <location>
        <begin position="96"/>
        <end position="108"/>
    </location>
</feature>
<evidence type="ECO:0000256" key="1">
    <source>
        <dbReference type="SAM" id="MobiDB-lite"/>
    </source>
</evidence>
<organism evidence="2">
    <name type="scientific">Anopheles funestus</name>
    <name type="common">African malaria mosquito</name>
    <dbReference type="NCBI Taxonomy" id="62324"/>
    <lineage>
        <taxon>Eukaryota</taxon>
        <taxon>Metazoa</taxon>
        <taxon>Ecdysozoa</taxon>
        <taxon>Arthropoda</taxon>
        <taxon>Hexapoda</taxon>
        <taxon>Insecta</taxon>
        <taxon>Pterygota</taxon>
        <taxon>Neoptera</taxon>
        <taxon>Endopterygota</taxon>
        <taxon>Diptera</taxon>
        <taxon>Nematocera</taxon>
        <taxon>Culicoidea</taxon>
        <taxon>Culicidae</taxon>
        <taxon>Anophelinae</taxon>
        <taxon>Anopheles</taxon>
    </lineage>
</organism>
<feature type="compositionally biased region" description="Polar residues" evidence="1">
    <location>
        <begin position="294"/>
        <end position="306"/>
    </location>
</feature>
<dbReference type="EnsemblMetazoa" id="AFUN011933-RA">
    <property type="protein sequence ID" value="AFUN011933-PA"/>
    <property type="gene ID" value="AFUN011933"/>
</dbReference>
<protein>
    <submittedName>
        <fullName evidence="2">Uncharacterized protein</fullName>
    </submittedName>
</protein>
<dbReference type="VEuPathDB" id="VectorBase:AFUN2_005546"/>